<name>A0A246GED6_9FLAO</name>
<reference evidence="1 2" key="1">
    <citation type="journal article" date="2017" name="Infect. Genet. Evol.">
        <title>Comparative genome analysis of fish pathogen Flavobacterium columnare reveals extensive sequence diversity within the species.</title>
        <authorList>
            <person name="Kayansamruaj P."/>
            <person name="Dong H.T."/>
            <person name="Hirono I."/>
            <person name="Kondo H."/>
            <person name="Senapin S."/>
            <person name="Rodkhum C."/>
        </authorList>
    </citation>
    <scope>NUCLEOTIDE SEQUENCE [LARGE SCALE GENOMIC DNA]</scope>
    <source>
        <strain evidence="1 2">1214</strain>
    </source>
</reference>
<dbReference type="EMBL" id="MTCY01000001">
    <property type="protein sequence ID" value="OWP79747.1"/>
    <property type="molecule type" value="Genomic_DNA"/>
</dbReference>
<dbReference type="AlphaFoldDB" id="A0A246GED6"/>
<dbReference type="Pfam" id="PF14136">
    <property type="entry name" value="DUF4303"/>
    <property type="match status" value="1"/>
</dbReference>
<dbReference type="InterPro" id="IPR025409">
    <property type="entry name" value="DUF4303"/>
</dbReference>
<proteinExistence type="predicted"/>
<evidence type="ECO:0000313" key="1">
    <source>
        <dbReference type="EMBL" id="OWP79747.1"/>
    </source>
</evidence>
<evidence type="ECO:0000313" key="2">
    <source>
        <dbReference type="Proteomes" id="UP000198034"/>
    </source>
</evidence>
<dbReference type="Proteomes" id="UP000198034">
    <property type="component" value="Unassembled WGS sequence"/>
</dbReference>
<protein>
    <recommendedName>
        <fullName evidence="3">DUF4303 domain-containing protein</fullName>
    </recommendedName>
</protein>
<sequence length="176" mass="21013">MNYIELKEKLKEVTKITFSGCLERISKDELCGFGLYTDESVLSLSVSCNINQHLKELQDEEEGYDEYFKWTMGEWKYEMINHKEFSDINDFLEKEFIKAENNQALFLVHRKKIISIAVEVLEELKEENLFAEMNIDFVLMFGISEFDDKDLEKEIVKRLNDKDKYLEFESWINSEE</sequence>
<accession>A0A246GED6</accession>
<dbReference type="OrthoDB" id="2618657at2"/>
<evidence type="ECO:0008006" key="3">
    <source>
        <dbReference type="Google" id="ProtNLM"/>
    </source>
</evidence>
<organism evidence="1 2">
    <name type="scientific">Flavobacterium columnare</name>
    <dbReference type="NCBI Taxonomy" id="996"/>
    <lineage>
        <taxon>Bacteria</taxon>
        <taxon>Pseudomonadati</taxon>
        <taxon>Bacteroidota</taxon>
        <taxon>Flavobacteriia</taxon>
        <taxon>Flavobacteriales</taxon>
        <taxon>Flavobacteriaceae</taxon>
        <taxon>Flavobacterium</taxon>
    </lineage>
</organism>
<gene>
    <name evidence="1" type="ORF">BWK62_00480</name>
</gene>
<comment type="caution">
    <text evidence="1">The sequence shown here is derived from an EMBL/GenBank/DDBJ whole genome shotgun (WGS) entry which is preliminary data.</text>
</comment>